<accession>A0ABT5LY37</accession>
<dbReference type="PANTHER" id="PTHR37316">
    <property type="entry name" value="TEICHOIC ACID GLYCEROL-PHOSPHATE PRIMASE"/>
    <property type="match status" value="1"/>
</dbReference>
<keyword evidence="6" id="KW-0472">Membrane</keyword>
<dbReference type="SUPFAM" id="SSF53756">
    <property type="entry name" value="UDP-Glycosyltransferase/glycogen phosphorylase"/>
    <property type="match status" value="1"/>
</dbReference>
<dbReference type="PANTHER" id="PTHR37316:SF3">
    <property type="entry name" value="TEICHOIC ACID GLYCEROL-PHOSPHATE TRANSFERASE"/>
    <property type="match status" value="1"/>
</dbReference>
<organism evidence="7 8">
    <name type="scientific">Xenorhabdus aichiensis</name>
    <dbReference type="NCBI Taxonomy" id="3025874"/>
    <lineage>
        <taxon>Bacteria</taxon>
        <taxon>Pseudomonadati</taxon>
        <taxon>Pseudomonadota</taxon>
        <taxon>Gammaproteobacteria</taxon>
        <taxon>Enterobacterales</taxon>
        <taxon>Morganellaceae</taxon>
        <taxon>Xenorhabdus</taxon>
    </lineage>
</organism>
<dbReference type="Proteomes" id="UP001214757">
    <property type="component" value="Unassembled WGS sequence"/>
</dbReference>
<keyword evidence="5" id="KW-0777">Teichoic acid biosynthesis</keyword>
<evidence type="ECO:0000313" key="8">
    <source>
        <dbReference type="Proteomes" id="UP001214757"/>
    </source>
</evidence>
<proteinExistence type="inferred from homology"/>
<comment type="caution">
    <text evidence="7">The sequence shown here is derived from an EMBL/GenBank/DDBJ whole genome shotgun (WGS) entry which is preliminary data.</text>
</comment>
<dbReference type="InterPro" id="IPR051612">
    <property type="entry name" value="Teichoic_Acid_Biosynth"/>
</dbReference>
<dbReference type="RefSeq" id="WP_273578097.1">
    <property type="nucleotide sequence ID" value="NZ_JAQRFO010000002.1"/>
</dbReference>
<dbReference type="Gene3D" id="3.40.50.11820">
    <property type="match status" value="1"/>
</dbReference>
<evidence type="ECO:0000256" key="4">
    <source>
        <dbReference type="ARBA" id="ARBA00022679"/>
    </source>
</evidence>
<evidence type="ECO:0000256" key="5">
    <source>
        <dbReference type="ARBA" id="ARBA00022944"/>
    </source>
</evidence>
<dbReference type="InterPro" id="IPR043148">
    <property type="entry name" value="TagF_C"/>
</dbReference>
<keyword evidence="8" id="KW-1185">Reference proteome</keyword>
<evidence type="ECO:0000256" key="1">
    <source>
        <dbReference type="ARBA" id="ARBA00004202"/>
    </source>
</evidence>
<protein>
    <submittedName>
        <fullName evidence="7">CDP-glycerol glycerophosphotransferase family protein</fullName>
    </submittedName>
</protein>
<name>A0ABT5LY37_9GAMM</name>
<evidence type="ECO:0000256" key="3">
    <source>
        <dbReference type="ARBA" id="ARBA00022475"/>
    </source>
</evidence>
<keyword evidence="4" id="KW-0808">Transferase</keyword>
<evidence type="ECO:0000256" key="2">
    <source>
        <dbReference type="ARBA" id="ARBA00010488"/>
    </source>
</evidence>
<dbReference type="InterPro" id="IPR007554">
    <property type="entry name" value="Glycerophosphate_synth"/>
</dbReference>
<comment type="similarity">
    <text evidence="2">Belongs to the CDP-glycerol glycerophosphotransferase family.</text>
</comment>
<keyword evidence="3" id="KW-1003">Cell membrane</keyword>
<gene>
    <name evidence="7" type="ORF">PSI22_01560</name>
</gene>
<sequence>MKKIFNYLFCFTFPLLFRPKKELAIFTFDKNNFKFNTKALFEYTLKENVLDVKYIINNDKLREGLTKKYGNKFITTKKIRDIIQISSAKIWITDGGFPLKTPFGHKNRILINLWHGIPLKKIGIMGYSGLSKLRIFLTLKMFAKHYTLFSSTSPNLSSIYSKSFLINKDKIKSLGQPRNDALFEKNNSISDYISDLPEYKKVILYAPTWRAGIYGDDWVGEDTKFFPFQNFKQNELEKYLEKNKILLCLRPHHLQKTEIKNSKWIKDFSSNTCNEIMEVIGEFDLLITDYSSIYFDFLILNKPILFLPYDLKLYEKNVGLNFDYQSVTPGPKPTNQNEFIFEISKLLSEKDYFRLERNNVNDSFNTVKHGNCQRIHEFIIKNLNKDTKI</sequence>
<reference evidence="7 8" key="1">
    <citation type="submission" date="2023-02" db="EMBL/GenBank/DDBJ databases">
        <title>Entomopathogenic bacteria.</title>
        <authorList>
            <person name="Machado R.A."/>
        </authorList>
    </citation>
    <scope>NUCLEOTIDE SEQUENCE [LARGE SCALE GENOMIC DNA]</scope>
    <source>
        <strain evidence="7 8">XENO-7</strain>
    </source>
</reference>
<comment type="subcellular location">
    <subcellularLocation>
        <location evidence="1">Cell membrane</location>
        <topology evidence="1">Peripheral membrane protein</topology>
    </subcellularLocation>
</comment>
<dbReference type="InterPro" id="IPR043149">
    <property type="entry name" value="TagF_N"/>
</dbReference>
<dbReference type="Pfam" id="PF04464">
    <property type="entry name" value="Glyphos_transf"/>
    <property type="match status" value="1"/>
</dbReference>
<dbReference type="EMBL" id="JAQRFO010000002">
    <property type="protein sequence ID" value="MDC9620347.1"/>
    <property type="molecule type" value="Genomic_DNA"/>
</dbReference>
<dbReference type="Gene3D" id="3.40.50.12580">
    <property type="match status" value="1"/>
</dbReference>
<evidence type="ECO:0000313" key="7">
    <source>
        <dbReference type="EMBL" id="MDC9620347.1"/>
    </source>
</evidence>
<evidence type="ECO:0000256" key="6">
    <source>
        <dbReference type="ARBA" id="ARBA00023136"/>
    </source>
</evidence>